<reference evidence="2 3" key="2">
    <citation type="journal article" date="2013" name="Plant Cell Physiol.">
        <title>Rice Annotation Project Database (RAP-DB): an integrative and interactive database for rice genomics.</title>
        <authorList>
            <person name="Sakai H."/>
            <person name="Lee S.S."/>
            <person name="Tanaka T."/>
            <person name="Numa H."/>
            <person name="Kim J."/>
            <person name="Kawahara Y."/>
            <person name="Wakimoto H."/>
            <person name="Yang C.C."/>
            <person name="Iwamoto M."/>
            <person name="Abe T."/>
            <person name="Yamada Y."/>
            <person name="Muto A."/>
            <person name="Inokuchi H."/>
            <person name="Ikemura T."/>
            <person name="Matsumoto T."/>
            <person name="Sasaki T."/>
            <person name="Itoh T."/>
        </authorList>
    </citation>
    <scope>NUCLEOTIDE SEQUENCE [LARGE SCALE GENOMIC DNA]</scope>
    <source>
        <strain evidence="3">cv. Nipponbare</strain>
    </source>
</reference>
<evidence type="ECO:0000313" key="3">
    <source>
        <dbReference type="Proteomes" id="UP000059680"/>
    </source>
</evidence>
<dbReference type="PaxDb" id="39947-A0A0P0V0C9"/>
<organism evidence="2 3">
    <name type="scientific">Oryza sativa subsp. japonica</name>
    <name type="common">Rice</name>
    <dbReference type="NCBI Taxonomy" id="39947"/>
    <lineage>
        <taxon>Eukaryota</taxon>
        <taxon>Viridiplantae</taxon>
        <taxon>Streptophyta</taxon>
        <taxon>Embryophyta</taxon>
        <taxon>Tracheophyta</taxon>
        <taxon>Spermatophyta</taxon>
        <taxon>Magnoliopsida</taxon>
        <taxon>Liliopsida</taxon>
        <taxon>Poales</taxon>
        <taxon>Poaceae</taxon>
        <taxon>BOP clade</taxon>
        <taxon>Oryzoideae</taxon>
        <taxon>Oryzeae</taxon>
        <taxon>Oryzinae</taxon>
        <taxon>Oryza</taxon>
        <taxon>Oryza sativa</taxon>
    </lineage>
</organism>
<evidence type="ECO:0000256" key="1">
    <source>
        <dbReference type="SAM" id="MobiDB-lite"/>
    </source>
</evidence>
<proteinExistence type="predicted"/>
<evidence type="ECO:0000313" key="2">
    <source>
        <dbReference type="EMBL" id="BAS71115.1"/>
    </source>
</evidence>
<reference evidence="2 3" key="3">
    <citation type="journal article" date="2013" name="Rice">
        <title>Improvement of the Oryza sativa Nipponbare reference genome using next generation sequence and optical map data.</title>
        <authorList>
            <person name="Kawahara Y."/>
            <person name="de la Bastide M."/>
            <person name="Hamilton J.P."/>
            <person name="Kanamori H."/>
            <person name="McCombie W.R."/>
            <person name="Ouyang S."/>
            <person name="Schwartz D.C."/>
            <person name="Tanaka T."/>
            <person name="Wu J."/>
            <person name="Zhou S."/>
            <person name="Childs K.L."/>
            <person name="Davidson R.M."/>
            <person name="Lin H."/>
            <person name="Quesada-Ocampo L."/>
            <person name="Vaillancourt B."/>
            <person name="Sakai H."/>
            <person name="Lee S.S."/>
            <person name="Kim J."/>
            <person name="Numa H."/>
            <person name="Itoh T."/>
            <person name="Buell C.R."/>
            <person name="Matsumoto T."/>
        </authorList>
    </citation>
    <scope>NUCLEOTIDE SEQUENCE [LARGE SCALE GENOMIC DNA]</scope>
    <source>
        <strain evidence="3">cv. Nipponbare</strain>
    </source>
</reference>
<dbReference type="InParanoid" id="A0A0P0V0C9"/>
<gene>
    <name evidence="2" type="ordered locus">Os01g0225950</name>
    <name evidence="2" type="ORF">OSNPB_010225950</name>
</gene>
<protein>
    <submittedName>
        <fullName evidence="2">Os01g0225950 protein</fullName>
    </submittedName>
</protein>
<dbReference type="Proteomes" id="UP000059680">
    <property type="component" value="Chromosome 1"/>
</dbReference>
<reference evidence="3" key="1">
    <citation type="journal article" date="2005" name="Nature">
        <title>The map-based sequence of the rice genome.</title>
        <authorList>
            <consortium name="International rice genome sequencing project (IRGSP)"/>
            <person name="Matsumoto T."/>
            <person name="Wu J."/>
            <person name="Kanamori H."/>
            <person name="Katayose Y."/>
            <person name="Fujisawa M."/>
            <person name="Namiki N."/>
            <person name="Mizuno H."/>
            <person name="Yamamoto K."/>
            <person name="Antonio B.A."/>
            <person name="Baba T."/>
            <person name="Sakata K."/>
            <person name="Nagamura Y."/>
            <person name="Aoki H."/>
            <person name="Arikawa K."/>
            <person name="Arita K."/>
            <person name="Bito T."/>
            <person name="Chiden Y."/>
            <person name="Fujitsuka N."/>
            <person name="Fukunaka R."/>
            <person name="Hamada M."/>
            <person name="Harada C."/>
            <person name="Hayashi A."/>
            <person name="Hijishita S."/>
            <person name="Honda M."/>
            <person name="Hosokawa S."/>
            <person name="Ichikawa Y."/>
            <person name="Idonuma A."/>
            <person name="Iijima M."/>
            <person name="Ikeda M."/>
            <person name="Ikeno M."/>
            <person name="Ito K."/>
            <person name="Ito S."/>
            <person name="Ito T."/>
            <person name="Ito Y."/>
            <person name="Ito Y."/>
            <person name="Iwabuchi A."/>
            <person name="Kamiya K."/>
            <person name="Karasawa W."/>
            <person name="Kurita K."/>
            <person name="Katagiri S."/>
            <person name="Kikuta A."/>
            <person name="Kobayashi H."/>
            <person name="Kobayashi N."/>
            <person name="Machita K."/>
            <person name="Maehara T."/>
            <person name="Masukawa M."/>
            <person name="Mizubayashi T."/>
            <person name="Mukai Y."/>
            <person name="Nagasaki H."/>
            <person name="Nagata Y."/>
            <person name="Naito S."/>
            <person name="Nakashima M."/>
            <person name="Nakama Y."/>
            <person name="Nakamichi Y."/>
            <person name="Nakamura M."/>
            <person name="Meguro A."/>
            <person name="Negishi M."/>
            <person name="Ohta I."/>
            <person name="Ohta T."/>
            <person name="Okamoto M."/>
            <person name="Ono N."/>
            <person name="Saji S."/>
            <person name="Sakaguchi M."/>
            <person name="Sakai K."/>
            <person name="Shibata M."/>
            <person name="Shimokawa T."/>
            <person name="Song J."/>
            <person name="Takazaki Y."/>
            <person name="Terasawa K."/>
            <person name="Tsugane M."/>
            <person name="Tsuji K."/>
            <person name="Ueda S."/>
            <person name="Waki K."/>
            <person name="Yamagata H."/>
            <person name="Yamamoto M."/>
            <person name="Yamamoto S."/>
            <person name="Yamane H."/>
            <person name="Yoshiki S."/>
            <person name="Yoshihara R."/>
            <person name="Yukawa K."/>
            <person name="Zhong H."/>
            <person name="Yano M."/>
            <person name="Yuan Q."/>
            <person name="Ouyang S."/>
            <person name="Liu J."/>
            <person name="Jones K.M."/>
            <person name="Gansberger K."/>
            <person name="Moffat K."/>
            <person name="Hill J."/>
            <person name="Bera J."/>
            <person name="Fadrosh D."/>
            <person name="Jin S."/>
            <person name="Johri S."/>
            <person name="Kim M."/>
            <person name="Overton L."/>
            <person name="Reardon M."/>
            <person name="Tsitrin T."/>
            <person name="Vuong H."/>
            <person name="Weaver B."/>
            <person name="Ciecko A."/>
            <person name="Tallon L."/>
            <person name="Jackson J."/>
            <person name="Pai G."/>
            <person name="Aken S.V."/>
            <person name="Utterback T."/>
            <person name="Reidmuller S."/>
            <person name="Feldblyum T."/>
            <person name="Hsiao J."/>
            <person name="Zismann V."/>
            <person name="Iobst S."/>
            <person name="de Vazeille A.R."/>
            <person name="Buell C.R."/>
            <person name="Ying K."/>
            <person name="Li Y."/>
            <person name="Lu T."/>
            <person name="Huang Y."/>
            <person name="Zhao Q."/>
            <person name="Feng Q."/>
            <person name="Zhang L."/>
            <person name="Zhu J."/>
            <person name="Weng Q."/>
            <person name="Mu J."/>
            <person name="Lu Y."/>
            <person name="Fan D."/>
            <person name="Liu Y."/>
            <person name="Guan J."/>
            <person name="Zhang Y."/>
            <person name="Yu S."/>
            <person name="Liu X."/>
            <person name="Zhang Y."/>
            <person name="Hong G."/>
            <person name="Han B."/>
            <person name="Choisne N."/>
            <person name="Demange N."/>
            <person name="Orjeda G."/>
            <person name="Samain S."/>
            <person name="Cattolico L."/>
            <person name="Pelletier E."/>
            <person name="Couloux A."/>
            <person name="Segurens B."/>
            <person name="Wincker P."/>
            <person name="D'Hont A."/>
            <person name="Scarpelli C."/>
            <person name="Weissenbach J."/>
            <person name="Salanoubat M."/>
            <person name="Quetier F."/>
            <person name="Yu Y."/>
            <person name="Kim H.R."/>
            <person name="Rambo T."/>
            <person name="Currie J."/>
            <person name="Collura K."/>
            <person name="Luo M."/>
            <person name="Yang T."/>
            <person name="Ammiraju J.S.S."/>
            <person name="Engler F."/>
            <person name="Soderlund C."/>
            <person name="Wing R.A."/>
            <person name="Palmer L.E."/>
            <person name="de la Bastide M."/>
            <person name="Spiegel L."/>
            <person name="Nascimento L."/>
            <person name="Zutavern T."/>
            <person name="O'Shaughnessy A."/>
            <person name="Dike S."/>
            <person name="Dedhia N."/>
            <person name="Preston R."/>
            <person name="Balija V."/>
            <person name="McCombie W.R."/>
            <person name="Chow T."/>
            <person name="Chen H."/>
            <person name="Chung M."/>
            <person name="Chen C."/>
            <person name="Shaw J."/>
            <person name="Wu H."/>
            <person name="Hsiao K."/>
            <person name="Chao Y."/>
            <person name="Chu M."/>
            <person name="Cheng C."/>
            <person name="Hour A."/>
            <person name="Lee P."/>
            <person name="Lin S."/>
            <person name="Lin Y."/>
            <person name="Liou J."/>
            <person name="Liu S."/>
            <person name="Hsing Y."/>
            <person name="Raghuvanshi S."/>
            <person name="Mohanty A."/>
            <person name="Bharti A.K."/>
            <person name="Gaur A."/>
            <person name="Gupta V."/>
            <person name="Kumar D."/>
            <person name="Ravi V."/>
            <person name="Vij S."/>
            <person name="Kapur A."/>
            <person name="Khurana P."/>
            <person name="Khurana P."/>
            <person name="Khurana J.P."/>
            <person name="Tyagi A.K."/>
            <person name="Gaikwad K."/>
            <person name="Singh A."/>
            <person name="Dalal V."/>
            <person name="Srivastava S."/>
            <person name="Dixit A."/>
            <person name="Pal A.K."/>
            <person name="Ghazi I.A."/>
            <person name="Yadav M."/>
            <person name="Pandit A."/>
            <person name="Bhargava A."/>
            <person name="Sureshbabu K."/>
            <person name="Batra K."/>
            <person name="Sharma T.R."/>
            <person name="Mohapatra T."/>
            <person name="Singh N.K."/>
            <person name="Messing J."/>
            <person name="Nelson A.B."/>
            <person name="Fuks G."/>
            <person name="Kavchok S."/>
            <person name="Keizer G."/>
            <person name="Linton E."/>
            <person name="Llaca V."/>
            <person name="Song R."/>
            <person name="Tanyolac B."/>
            <person name="Young S."/>
            <person name="Ho-Il K."/>
            <person name="Hahn J.H."/>
            <person name="Sangsakoo G."/>
            <person name="Vanavichit A."/>
            <person name="de Mattos Luiz.A.T."/>
            <person name="Zimmer P.D."/>
            <person name="Malone G."/>
            <person name="Dellagostin O."/>
            <person name="de Oliveira A.C."/>
            <person name="Bevan M."/>
            <person name="Bancroft I."/>
            <person name="Minx P."/>
            <person name="Cordum H."/>
            <person name="Wilson R."/>
            <person name="Cheng Z."/>
            <person name="Jin W."/>
            <person name="Jiang J."/>
            <person name="Leong S.A."/>
            <person name="Iwama H."/>
            <person name="Gojobori T."/>
            <person name="Itoh T."/>
            <person name="Niimura Y."/>
            <person name="Fujii Y."/>
            <person name="Habara T."/>
            <person name="Sakai H."/>
            <person name="Sato Y."/>
            <person name="Wilson G."/>
            <person name="Kumar K."/>
            <person name="McCouch S."/>
            <person name="Juretic N."/>
            <person name="Hoen D."/>
            <person name="Wright S."/>
            <person name="Bruskiewich R."/>
            <person name="Bureau T."/>
            <person name="Miyao A."/>
            <person name="Hirochika H."/>
            <person name="Nishikawa T."/>
            <person name="Kadowaki K."/>
            <person name="Sugiura M."/>
            <person name="Burr B."/>
            <person name="Sasaki T."/>
        </authorList>
    </citation>
    <scope>NUCLEOTIDE SEQUENCE [LARGE SCALE GENOMIC DNA]</scope>
    <source>
        <strain evidence="3">cv. Nipponbare</strain>
    </source>
</reference>
<name>A0A0P0V0C9_ORYSJ</name>
<accession>A0A0P0V0C9</accession>
<dbReference type="EMBL" id="AP014957">
    <property type="protein sequence ID" value="BAS71115.1"/>
    <property type="molecule type" value="Genomic_DNA"/>
</dbReference>
<sequence>MGSSDSSRIGVGEPCARHPFSKAAAAILHAAAEAVSPGALFSASCLLALTDLCRRHVLSGVRKRHGSSSDSAPYVGASRGTNSGNLDSRKSSEKSYPWS</sequence>
<keyword evidence="3" id="KW-1185">Reference proteome</keyword>
<feature type="region of interest" description="Disordered" evidence="1">
    <location>
        <begin position="60"/>
        <end position="99"/>
    </location>
</feature>
<dbReference type="AlphaFoldDB" id="A0A0P0V0C9"/>